<feature type="transmembrane region" description="Helical" evidence="1">
    <location>
        <begin position="141"/>
        <end position="163"/>
    </location>
</feature>
<dbReference type="EMBL" id="WAGX01000003">
    <property type="protein sequence ID" value="KAB1440532.1"/>
    <property type="molecule type" value="Genomic_DNA"/>
</dbReference>
<sequence>MSDILYLKVEKSVKVETRIIKLKDIAKIECVNSSIKNKVNELCILQLDSKKEYKYVVSILKVIEVIHKQFPDLEIDNIGECDFVLEYVNKKQNLVFEYMKIIFVCFIVFIGAAFTIMTFNNDVGIAELFGQLYQVVMEEESSGFTVLEMSYSIGLGVGILVFYNHIGGKRLTTDPTPIQVEMRIYEEDVNTALIKNYTREEKSIDVN</sequence>
<keyword evidence="1" id="KW-1133">Transmembrane helix</keyword>
<proteinExistence type="predicted"/>
<organism evidence="3 4">
    <name type="scientific">Candidatus Galacturonatibacter soehngenii</name>
    <dbReference type="NCBI Taxonomy" id="2307010"/>
    <lineage>
        <taxon>Bacteria</taxon>
        <taxon>Bacillati</taxon>
        <taxon>Bacillota</taxon>
        <taxon>Clostridia</taxon>
        <taxon>Lachnospirales</taxon>
        <taxon>Lachnospiraceae</taxon>
        <taxon>Candidatus Galacturonatibacter</taxon>
    </lineage>
</organism>
<feature type="transmembrane region" description="Helical" evidence="1">
    <location>
        <begin position="101"/>
        <end position="121"/>
    </location>
</feature>
<accession>A0A7V7UDF6</accession>
<reference evidence="3 4" key="2">
    <citation type="submission" date="2020-02" db="EMBL/GenBank/DDBJ databases">
        <title>Candidatus Galacturonibacter soehngenii shows hetero-acetogenic catabolism of galacturonic acid but lacks a canonical carbon monoxide dehydrogenase/acetyl-CoA synthase complex.</title>
        <authorList>
            <person name="Diender M."/>
            <person name="Stouten G.R."/>
            <person name="Petersen J.F."/>
            <person name="Nielsen P.H."/>
            <person name="Dueholm M.S."/>
            <person name="Pronk J.T."/>
            <person name="Van Loosdrecht M.C.M."/>
        </authorList>
    </citation>
    <scope>NUCLEOTIDE SEQUENCE [LARGE SCALE GENOMIC DNA]</scope>
    <source>
        <strain evidence="3">GalUA</strain>
    </source>
</reference>
<dbReference type="AlphaFoldDB" id="A0A7V7UDF6"/>
<evidence type="ECO:0000313" key="3">
    <source>
        <dbReference type="EMBL" id="KAB1440532.1"/>
    </source>
</evidence>
<dbReference type="RefSeq" id="WP_151141067.1">
    <property type="nucleotide sequence ID" value="NZ_WAGX01000003.1"/>
</dbReference>
<dbReference type="Pfam" id="PF12164">
    <property type="entry name" value="SporV_AA"/>
    <property type="match status" value="1"/>
</dbReference>
<dbReference type="OrthoDB" id="9782754at2"/>
<dbReference type="InterPro" id="IPR038548">
    <property type="entry name" value="SporV_AA_N_sf"/>
</dbReference>
<dbReference type="Proteomes" id="UP000461768">
    <property type="component" value="Unassembled WGS sequence"/>
</dbReference>
<comment type="caution">
    <text evidence="3">The sequence shown here is derived from an EMBL/GenBank/DDBJ whole genome shotgun (WGS) entry which is preliminary data.</text>
</comment>
<feature type="domain" description="Stage V sporulation protein AA" evidence="2">
    <location>
        <begin position="3"/>
        <end position="90"/>
    </location>
</feature>
<evidence type="ECO:0000313" key="4">
    <source>
        <dbReference type="Proteomes" id="UP000461768"/>
    </source>
</evidence>
<name>A0A7V7UDF6_9FIRM</name>
<evidence type="ECO:0000259" key="2">
    <source>
        <dbReference type="Pfam" id="PF12164"/>
    </source>
</evidence>
<protein>
    <submittedName>
        <fullName evidence="3">Stage V sporulation protein AA</fullName>
    </submittedName>
</protein>
<reference evidence="3 4" key="1">
    <citation type="submission" date="2019-09" db="EMBL/GenBank/DDBJ databases">
        <authorList>
            <person name="Valk L.C."/>
        </authorList>
    </citation>
    <scope>NUCLEOTIDE SEQUENCE [LARGE SCALE GENOMIC DNA]</scope>
    <source>
        <strain evidence="3">GalUA</strain>
    </source>
</reference>
<dbReference type="Gene3D" id="2.60.480.10">
    <property type="entry name" value="eubacterium ventriosum atcc domain"/>
    <property type="match status" value="1"/>
</dbReference>
<dbReference type="InterPro" id="IPR021997">
    <property type="entry name" value="SporV_AA"/>
</dbReference>
<gene>
    <name evidence="3" type="ORF">F7O84_01500</name>
</gene>
<keyword evidence="1" id="KW-0472">Membrane</keyword>
<keyword evidence="4" id="KW-1185">Reference proteome</keyword>
<evidence type="ECO:0000256" key="1">
    <source>
        <dbReference type="SAM" id="Phobius"/>
    </source>
</evidence>
<keyword evidence="1" id="KW-0812">Transmembrane</keyword>